<protein>
    <submittedName>
        <fullName evidence="4">Uncharacterized protein DUF5129</fullName>
    </submittedName>
</protein>
<evidence type="ECO:0000313" key="5">
    <source>
        <dbReference type="Proteomes" id="UP000256727"/>
    </source>
</evidence>
<organism evidence="4 5">
    <name type="scientific">Citricoccus muralis</name>
    <dbReference type="NCBI Taxonomy" id="169134"/>
    <lineage>
        <taxon>Bacteria</taxon>
        <taxon>Bacillati</taxon>
        <taxon>Actinomycetota</taxon>
        <taxon>Actinomycetes</taxon>
        <taxon>Micrococcales</taxon>
        <taxon>Micrococcaceae</taxon>
        <taxon>Citricoccus</taxon>
    </lineage>
</organism>
<keyword evidence="2" id="KW-0472">Membrane</keyword>
<dbReference type="RefSeq" id="WP_170144625.1">
    <property type="nucleotide sequence ID" value="NZ_QREH01000001.1"/>
</dbReference>
<dbReference type="Pfam" id="PF17173">
    <property type="entry name" value="DUF5129"/>
    <property type="match status" value="1"/>
</dbReference>
<keyword evidence="5" id="KW-1185">Reference proteome</keyword>
<feature type="transmembrane region" description="Helical" evidence="2">
    <location>
        <begin position="31"/>
        <end position="51"/>
    </location>
</feature>
<dbReference type="AlphaFoldDB" id="A0A3D9LJA6"/>
<gene>
    <name evidence="4" type="ORF">C8E99_3001</name>
</gene>
<dbReference type="InterPro" id="IPR033435">
    <property type="entry name" value="DUF5129"/>
</dbReference>
<proteinExistence type="predicted"/>
<evidence type="ECO:0000256" key="2">
    <source>
        <dbReference type="SAM" id="Phobius"/>
    </source>
</evidence>
<feature type="transmembrane region" description="Helical" evidence="2">
    <location>
        <begin position="201"/>
        <end position="221"/>
    </location>
</feature>
<comment type="caution">
    <text evidence="4">The sequence shown here is derived from an EMBL/GenBank/DDBJ whole genome shotgun (WGS) entry which is preliminary data.</text>
</comment>
<keyword evidence="2" id="KW-1133">Transmembrane helix</keyword>
<evidence type="ECO:0000256" key="1">
    <source>
        <dbReference type="SAM" id="MobiDB-lite"/>
    </source>
</evidence>
<reference evidence="4 5" key="1">
    <citation type="submission" date="2018-07" db="EMBL/GenBank/DDBJ databases">
        <title>Sequencing the genomes of 1000 actinobacteria strains.</title>
        <authorList>
            <person name="Klenk H.-P."/>
        </authorList>
    </citation>
    <scope>NUCLEOTIDE SEQUENCE [LARGE SCALE GENOMIC DNA]</scope>
    <source>
        <strain evidence="4 5">DSM 14442</strain>
    </source>
</reference>
<evidence type="ECO:0000259" key="3">
    <source>
        <dbReference type="Pfam" id="PF17173"/>
    </source>
</evidence>
<accession>A0A3D9LJA6</accession>
<dbReference type="Proteomes" id="UP000256727">
    <property type="component" value="Unassembled WGS sequence"/>
</dbReference>
<keyword evidence="2" id="KW-0812">Transmembrane</keyword>
<evidence type="ECO:0000313" key="4">
    <source>
        <dbReference type="EMBL" id="REE05133.1"/>
    </source>
</evidence>
<feature type="domain" description="DUF5129" evidence="3">
    <location>
        <begin position="66"/>
        <end position="404"/>
    </location>
</feature>
<feature type="region of interest" description="Disordered" evidence="1">
    <location>
        <begin position="485"/>
        <end position="515"/>
    </location>
</feature>
<sequence length="515" mass="56255">MPTDTAHVRTGRRATPLTRTATRAATRATGWVAAFGLALGLLAAVPAALVLGASPAQADQAEEVILEDGAGVIHEPTLREGLDGISFYEPTTVVVWTQRGEAESNLNERLLADARENHPEWITDDGQKWTDGLFVYAIDPEGRLQGVYFGEDRKVGLDLQEDIREDAVDSLREANWTQAALDATESAAAVMNRPWYRHPGLWVGGGVLVVIGGIVGGVSAASRKSQRQKAQAELDRGNRAFANVSTDLEATELNAHTVPEDSTYGAMVLERYRTFHERYLQAARENDRLSGIPAKKLHRKEHRQAITAYMKQAEELDQLDDTVGSTNTLLNKYPGWPEAWDIQTAPMREDLGQIDELVTGQHKLKADQLSPLRSFRPEAERELERLGAGLETGQLSPDEALDGLDALRVRLTGLLDDYAKAQIDAFATSDAERQTLQQELERERHRASRRPGSILDTVHQPGWFWTATAFHLGYSSGQSHVVTAREQAEASSSNSSTGYGSSGGSFSGAGSSSSF</sequence>
<name>A0A3D9LJA6_9MICC</name>
<dbReference type="EMBL" id="QREH01000001">
    <property type="protein sequence ID" value="REE05133.1"/>
    <property type="molecule type" value="Genomic_DNA"/>
</dbReference>
<feature type="region of interest" description="Disordered" evidence="1">
    <location>
        <begin position="434"/>
        <end position="453"/>
    </location>
</feature>